<name>A0A9I9EGY6_CUCME</name>
<organism evidence="1">
    <name type="scientific">Cucumis melo</name>
    <name type="common">Muskmelon</name>
    <dbReference type="NCBI Taxonomy" id="3656"/>
    <lineage>
        <taxon>Eukaryota</taxon>
        <taxon>Viridiplantae</taxon>
        <taxon>Streptophyta</taxon>
        <taxon>Embryophyta</taxon>
        <taxon>Tracheophyta</taxon>
        <taxon>Spermatophyta</taxon>
        <taxon>Magnoliopsida</taxon>
        <taxon>eudicotyledons</taxon>
        <taxon>Gunneridae</taxon>
        <taxon>Pentapetalae</taxon>
        <taxon>rosids</taxon>
        <taxon>fabids</taxon>
        <taxon>Cucurbitales</taxon>
        <taxon>Cucurbitaceae</taxon>
        <taxon>Benincaseae</taxon>
        <taxon>Cucumis</taxon>
    </lineage>
</organism>
<evidence type="ECO:0000313" key="1">
    <source>
        <dbReference type="EnsemblPlants" id="MELO3C033572.2.1"/>
    </source>
</evidence>
<accession>A0A9I9EGY6</accession>
<sequence length="61" mass="6853">MLSPEFVGTILMSSPIVNKNMDPTTNNMGVLYWIEPPHMVTIQIKILIPIRTVIIMVAAMK</sequence>
<dbReference type="EnsemblPlants" id="MELO3C033572.2.1">
    <property type="protein sequence ID" value="MELO3C033572.2.1"/>
    <property type="gene ID" value="MELO3C033572.2"/>
</dbReference>
<dbReference type="Gramene" id="MELO3C033572.2.1">
    <property type="protein sequence ID" value="MELO3C033572.2.1"/>
    <property type="gene ID" value="MELO3C033572.2"/>
</dbReference>
<protein>
    <submittedName>
        <fullName evidence="1">Uncharacterized protein</fullName>
    </submittedName>
</protein>
<reference evidence="1" key="1">
    <citation type="submission" date="2023-03" db="UniProtKB">
        <authorList>
            <consortium name="EnsemblPlants"/>
        </authorList>
    </citation>
    <scope>IDENTIFICATION</scope>
</reference>
<proteinExistence type="predicted"/>
<dbReference type="AlphaFoldDB" id="A0A9I9EGY6"/>